<dbReference type="Pfam" id="PF07690">
    <property type="entry name" value="MFS_1"/>
    <property type="match status" value="1"/>
</dbReference>
<protein>
    <submittedName>
        <fullName evidence="10">Major facilitator superfamily protein</fullName>
    </submittedName>
</protein>
<feature type="transmembrane region" description="Helical" evidence="8">
    <location>
        <begin position="293"/>
        <end position="313"/>
    </location>
</feature>
<sequence>MHKKSETSAGSRSLSKPEDRTDWLIVLLVWAAGLGAAAQFGKIAVTLDAFRDIYAVSEVALGFLISCVGFVGLLFGVVGGILSPRLGIKRMFILGMFSAAILSALQSFSIPYSAMIILRVLEGASHLFIVIAGPILMARHSSSRTRPGIMTLWSSFFGLSYMLVALIAPWVIGHFGLQSLFIGHAFYMLVLGALLSQALPIAKTQTSFDLEHDNFDLPNLLKLHLKIYKSPWLSAAALGFVFYTGLYIALLTYIPEFVAPALRTGLSASLPFASIVTSLTFGVVLLRFVRPVNAVIIGYLLIGACAFPLLFVVGNDPLFVVFSIILLGSTGIVPGASFAALAELNLTDQDRAYATGAIAQLGNLGTSCGPPLLAAIISISGVYGTVGFVLLFCFFGVFVHVLLARQRSTHIAQRD</sequence>
<evidence type="ECO:0000256" key="4">
    <source>
        <dbReference type="ARBA" id="ARBA00022475"/>
    </source>
</evidence>
<feature type="transmembrane region" description="Helical" evidence="8">
    <location>
        <begin position="266"/>
        <end position="286"/>
    </location>
</feature>
<feature type="transmembrane region" description="Helical" evidence="8">
    <location>
        <begin position="184"/>
        <end position="202"/>
    </location>
</feature>
<evidence type="ECO:0000259" key="9">
    <source>
        <dbReference type="PROSITE" id="PS50850"/>
    </source>
</evidence>
<dbReference type="Gene3D" id="1.20.1250.20">
    <property type="entry name" value="MFS general substrate transporter like domains"/>
    <property type="match status" value="1"/>
</dbReference>
<keyword evidence="11" id="KW-1185">Reference proteome</keyword>
<dbReference type="RefSeq" id="WP_170124856.1">
    <property type="nucleotide sequence ID" value="NZ_MLCB01000099.1"/>
</dbReference>
<dbReference type="SUPFAM" id="SSF103473">
    <property type="entry name" value="MFS general substrate transporter"/>
    <property type="match status" value="1"/>
</dbReference>
<dbReference type="STRING" id="696762.PFRI_13430"/>
<feature type="transmembrane region" description="Helical" evidence="8">
    <location>
        <begin position="232"/>
        <end position="254"/>
    </location>
</feature>
<feature type="domain" description="Major facilitator superfamily (MFS) profile" evidence="9">
    <location>
        <begin position="25"/>
        <end position="408"/>
    </location>
</feature>
<evidence type="ECO:0000256" key="5">
    <source>
        <dbReference type="ARBA" id="ARBA00022692"/>
    </source>
</evidence>
<dbReference type="PANTHER" id="PTHR43271">
    <property type="entry name" value="BLL2771 PROTEIN"/>
    <property type="match status" value="1"/>
</dbReference>
<dbReference type="PANTHER" id="PTHR43271:SF2">
    <property type="entry name" value="BLL2771 PROTEIN"/>
    <property type="match status" value="1"/>
</dbReference>
<feature type="transmembrane region" description="Helical" evidence="8">
    <location>
        <begin position="319"/>
        <end position="341"/>
    </location>
</feature>
<evidence type="ECO:0000313" key="11">
    <source>
        <dbReference type="Proteomes" id="UP000184514"/>
    </source>
</evidence>
<feature type="transmembrane region" description="Helical" evidence="8">
    <location>
        <begin position="21"/>
        <end position="40"/>
    </location>
</feature>
<feature type="transmembrane region" description="Helical" evidence="8">
    <location>
        <begin position="91"/>
        <end position="110"/>
    </location>
</feature>
<keyword evidence="6 8" id="KW-1133">Transmembrane helix</keyword>
<accession>A0A1L9NYR9</accession>
<feature type="transmembrane region" description="Helical" evidence="8">
    <location>
        <begin position="383"/>
        <end position="404"/>
    </location>
</feature>
<comment type="similarity">
    <text evidence="2">Belongs to the major facilitator superfamily.</text>
</comment>
<comment type="subcellular location">
    <subcellularLocation>
        <location evidence="1">Cell membrane</location>
        <topology evidence="1">Multi-pass membrane protein</topology>
    </subcellularLocation>
</comment>
<evidence type="ECO:0000256" key="7">
    <source>
        <dbReference type="ARBA" id="ARBA00023136"/>
    </source>
</evidence>
<keyword evidence="4" id="KW-1003">Cell membrane</keyword>
<name>A0A1L9NYR9_9RHOB</name>
<reference evidence="10 11" key="1">
    <citation type="submission" date="2016-10" db="EMBL/GenBank/DDBJ databases">
        <title>Genome sequence of Planktotalea frisia SH6-1.</title>
        <authorList>
            <person name="Poehlein A."/>
            <person name="Bakenhus I."/>
            <person name="Voget S."/>
            <person name="Brinkhoff T."/>
            <person name="Simon M."/>
        </authorList>
    </citation>
    <scope>NUCLEOTIDE SEQUENCE [LARGE SCALE GENOMIC DNA]</scope>
    <source>
        <strain evidence="10 11">SH6-1</strain>
    </source>
</reference>
<evidence type="ECO:0000256" key="1">
    <source>
        <dbReference type="ARBA" id="ARBA00004651"/>
    </source>
</evidence>
<proteinExistence type="inferred from homology"/>
<evidence type="ECO:0000256" key="2">
    <source>
        <dbReference type="ARBA" id="ARBA00008335"/>
    </source>
</evidence>
<organism evidence="10 11">
    <name type="scientific">Planktotalea frisia</name>
    <dbReference type="NCBI Taxonomy" id="696762"/>
    <lineage>
        <taxon>Bacteria</taxon>
        <taxon>Pseudomonadati</taxon>
        <taxon>Pseudomonadota</taxon>
        <taxon>Alphaproteobacteria</taxon>
        <taxon>Rhodobacterales</taxon>
        <taxon>Paracoccaceae</taxon>
        <taxon>Planktotalea</taxon>
    </lineage>
</organism>
<dbReference type="InterPro" id="IPR011701">
    <property type="entry name" value="MFS"/>
</dbReference>
<keyword evidence="5 8" id="KW-0812">Transmembrane</keyword>
<dbReference type="EMBL" id="MLCB01000099">
    <property type="protein sequence ID" value="OJI94409.1"/>
    <property type="molecule type" value="Genomic_DNA"/>
</dbReference>
<gene>
    <name evidence="10" type="ORF">PFRI_13430</name>
</gene>
<dbReference type="InterPro" id="IPR036259">
    <property type="entry name" value="MFS_trans_sf"/>
</dbReference>
<dbReference type="GO" id="GO:0022857">
    <property type="term" value="F:transmembrane transporter activity"/>
    <property type="evidence" value="ECO:0007669"/>
    <property type="project" value="InterPro"/>
</dbReference>
<dbReference type="AlphaFoldDB" id="A0A1L9NYR9"/>
<keyword evidence="7 8" id="KW-0472">Membrane</keyword>
<evidence type="ECO:0000256" key="6">
    <source>
        <dbReference type="ARBA" id="ARBA00022989"/>
    </source>
</evidence>
<evidence type="ECO:0000256" key="3">
    <source>
        <dbReference type="ARBA" id="ARBA00022448"/>
    </source>
</evidence>
<evidence type="ECO:0000313" key="10">
    <source>
        <dbReference type="EMBL" id="OJI94409.1"/>
    </source>
</evidence>
<evidence type="ECO:0000256" key="8">
    <source>
        <dbReference type="SAM" id="Phobius"/>
    </source>
</evidence>
<dbReference type="GO" id="GO:0005886">
    <property type="term" value="C:plasma membrane"/>
    <property type="evidence" value="ECO:0007669"/>
    <property type="project" value="UniProtKB-SubCell"/>
</dbReference>
<comment type="caution">
    <text evidence="10">The sequence shown here is derived from an EMBL/GenBank/DDBJ whole genome shotgun (WGS) entry which is preliminary data.</text>
</comment>
<dbReference type="InterPro" id="IPR020846">
    <property type="entry name" value="MFS_dom"/>
</dbReference>
<dbReference type="PROSITE" id="PS50850">
    <property type="entry name" value="MFS"/>
    <property type="match status" value="1"/>
</dbReference>
<feature type="transmembrane region" description="Helical" evidence="8">
    <location>
        <begin position="60"/>
        <end position="82"/>
    </location>
</feature>
<feature type="transmembrane region" description="Helical" evidence="8">
    <location>
        <begin position="150"/>
        <end position="172"/>
    </location>
</feature>
<feature type="transmembrane region" description="Helical" evidence="8">
    <location>
        <begin position="116"/>
        <end position="138"/>
    </location>
</feature>
<feature type="transmembrane region" description="Helical" evidence="8">
    <location>
        <begin position="353"/>
        <end position="377"/>
    </location>
</feature>
<keyword evidence="3" id="KW-0813">Transport</keyword>
<dbReference type="Proteomes" id="UP000184514">
    <property type="component" value="Unassembled WGS sequence"/>
</dbReference>